<dbReference type="Proteomes" id="UP001597108">
    <property type="component" value="Unassembled WGS sequence"/>
</dbReference>
<comment type="caution">
    <text evidence="1">The sequence shown here is derived from an EMBL/GenBank/DDBJ whole genome shotgun (WGS) entry which is preliminary data.</text>
</comment>
<proteinExistence type="predicted"/>
<evidence type="ECO:0000313" key="2">
    <source>
        <dbReference type="Proteomes" id="UP001597108"/>
    </source>
</evidence>
<gene>
    <name evidence="1" type="ORF">ACFQ2S_11780</name>
</gene>
<dbReference type="EMBL" id="JBHTJT010000017">
    <property type="protein sequence ID" value="MFD0980330.1"/>
    <property type="molecule type" value="Genomic_DNA"/>
</dbReference>
<reference evidence="2" key="1">
    <citation type="journal article" date="2019" name="Int. J. Syst. Evol. Microbiol.">
        <title>The Global Catalogue of Microorganisms (GCM) 10K type strain sequencing project: providing services to taxonomists for standard genome sequencing and annotation.</title>
        <authorList>
            <consortium name="The Broad Institute Genomics Platform"/>
            <consortium name="The Broad Institute Genome Sequencing Center for Infectious Disease"/>
            <person name="Wu L."/>
            <person name="Ma J."/>
        </authorList>
    </citation>
    <scope>NUCLEOTIDE SEQUENCE [LARGE SCALE GENOMIC DNA]</scope>
    <source>
        <strain evidence="2">CCUG 60524</strain>
    </source>
</reference>
<evidence type="ECO:0000313" key="1">
    <source>
        <dbReference type="EMBL" id="MFD0980330.1"/>
    </source>
</evidence>
<name>A0ABW3IRY3_9RHOB</name>
<dbReference type="RefSeq" id="WP_386074666.1">
    <property type="nucleotide sequence ID" value="NZ_JBHTJT010000017.1"/>
</dbReference>
<organism evidence="1 2">
    <name type="scientific">Tropicimonas aquimaris</name>
    <dbReference type="NCBI Taxonomy" id="914152"/>
    <lineage>
        <taxon>Bacteria</taxon>
        <taxon>Pseudomonadati</taxon>
        <taxon>Pseudomonadota</taxon>
        <taxon>Alphaproteobacteria</taxon>
        <taxon>Rhodobacterales</taxon>
        <taxon>Roseobacteraceae</taxon>
        <taxon>Tropicimonas</taxon>
    </lineage>
</organism>
<keyword evidence="2" id="KW-1185">Reference proteome</keyword>
<protein>
    <submittedName>
        <fullName evidence="1">Uncharacterized protein</fullName>
    </submittedName>
</protein>
<accession>A0ABW3IRY3</accession>
<sequence>MATEKNARKAQELKQLGLWSIDDLTHLPDDELLQLRTALEVEMRARGLALTVGAVGEKLAIDLFNVTPGCPNLLAAPTGTANIDAISRKGERYSIKTVCKGKKTGTVYPDTDAPDKQLFEFILVVKLNDDWTLDRVYEFDWNGFVENRAWDKRMNAWYLPASARVLAKAKEYAPMES</sequence>